<evidence type="ECO:0000256" key="13">
    <source>
        <dbReference type="ARBA" id="ARBA00023128"/>
    </source>
</evidence>
<keyword evidence="4 16" id="KW-0813">Transport</keyword>
<dbReference type="InterPro" id="IPR003945">
    <property type="entry name" value="NU5C-like"/>
</dbReference>
<feature type="transmembrane region" description="Helical" evidence="16">
    <location>
        <begin position="53"/>
        <end position="75"/>
    </location>
</feature>
<sequence length="567" mass="62419">MAFKFNEVLGCIFMVLGWGIMSMIPFFDSMLLVDYSIWLSSNLSVNLTVLLDQVSGLFMAAIFLISGSVLVYCSWYMGDEVYFSRFIYLVVFFVLSMMSLIMIPNLIALLLGWDGLGITSFLLVVYYQNNKSLGAGMVTVLTNRVGDAILLSIIGLFCSEGGWMLFQFFPSMSYFWAPFLLVMAAITKSAQVPYSAWLPAAMAAPTPVSALVHSSTLVTAGVYLLIRGYPILSESDFSLGVLKCLSLFTLVMAGSVALVEVDLKKIVALSTLSQLSMMLFAISICLPKVAFFHLITHAMFKSLLFLSAGVVIHSGLKWQDIRLLGKNWARLPVSMSCVTVASLSLCGMPFLSGFYSKDLIIEMSLQSGDSLMIYLMLVVGTLFTSWYSVRLSFNLFLSMNKSVSPVIYSSEVTSVKFAYSGLLLSSVVMGFLLVGLFSDLDLIAMVSNVEKFIVMSLVVMAVGIVETSSKLDSESKFFSGAYGYLASMWHFKPLLAQFSPMLGLKLAGIVTVSMEKGWLEKVGPQGVYKIVQVLGVANQKSQSYHFLKTVLGFLFSLVLFIFLVIYL</sequence>
<keyword evidence="11 16" id="KW-0520">NAD</keyword>
<dbReference type="Pfam" id="PF00361">
    <property type="entry name" value="Proton_antipo_M"/>
    <property type="match status" value="1"/>
</dbReference>
<comment type="similarity">
    <text evidence="16">Belongs to the complex I subunit 5 family.</text>
</comment>
<dbReference type="InterPro" id="IPR001750">
    <property type="entry name" value="ND/Mrp_TM"/>
</dbReference>
<feature type="transmembrane region" description="Helical" evidence="16">
    <location>
        <begin position="238"/>
        <end position="259"/>
    </location>
</feature>
<feature type="transmembrane region" description="Helical" evidence="16">
    <location>
        <begin position="208"/>
        <end position="226"/>
    </location>
</feature>
<evidence type="ECO:0000256" key="6">
    <source>
        <dbReference type="ARBA" id="ARBA00022692"/>
    </source>
</evidence>
<dbReference type="GO" id="GO:0015990">
    <property type="term" value="P:electron transport coupled proton transport"/>
    <property type="evidence" value="ECO:0007669"/>
    <property type="project" value="TreeGrafter"/>
</dbReference>
<dbReference type="AlphaFoldDB" id="A0A1B4WR81"/>
<keyword evidence="14 16" id="KW-0472">Membrane</keyword>
<feature type="domain" description="NADH-Ubiquinone oxidoreductase (complex I) chain 5 N-terminal" evidence="18">
    <location>
        <begin position="38"/>
        <end position="86"/>
    </location>
</feature>
<dbReference type="GO" id="GO:0003954">
    <property type="term" value="F:NADH dehydrogenase activity"/>
    <property type="evidence" value="ECO:0007669"/>
    <property type="project" value="TreeGrafter"/>
</dbReference>
<evidence type="ECO:0000256" key="15">
    <source>
        <dbReference type="ARBA" id="ARBA00049551"/>
    </source>
</evidence>
<dbReference type="GO" id="GO:0005743">
    <property type="term" value="C:mitochondrial inner membrane"/>
    <property type="evidence" value="ECO:0007669"/>
    <property type="project" value="UniProtKB-SubCell"/>
</dbReference>
<dbReference type="Pfam" id="PF00662">
    <property type="entry name" value="Proton_antipo_N"/>
    <property type="match status" value="1"/>
</dbReference>
<evidence type="ECO:0000256" key="2">
    <source>
        <dbReference type="ARBA" id="ARBA00012944"/>
    </source>
</evidence>
<feature type="transmembrane region" description="Helical" evidence="16">
    <location>
        <begin position="175"/>
        <end position="196"/>
    </location>
</feature>
<dbReference type="PRINTS" id="PR01434">
    <property type="entry name" value="NADHDHGNASE5"/>
</dbReference>
<evidence type="ECO:0000256" key="12">
    <source>
        <dbReference type="ARBA" id="ARBA00023075"/>
    </source>
</evidence>
<keyword evidence="12 16" id="KW-0830">Ubiquinone</keyword>
<evidence type="ECO:0000256" key="11">
    <source>
        <dbReference type="ARBA" id="ARBA00023027"/>
    </source>
</evidence>
<dbReference type="EMBL" id="AP014562">
    <property type="protein sequence ID" value="BAV25071.1"/>
    <property type="molecule type" value="Genomic_DNA"/>
</dbReference>
<feature type="transmembrane region" description="Helical" evidence="16">
    <location>
        <begin position="266"/>
        <end position="284"/>
    </location>
</feature>
<evidence type="ECO:0000256" key="16">
    <source>
        <dbReference type="RuleBase" id="RU003404"/>
    </source>
</evidence>
<keyword evidence="7" id="KW-0999">Mitochondrion inner membrane</keyword>
<keyword evidence="9" id="KW-0249">Electron transport</keyword>
<dbReference type="InterPro" id="IPR001516">
    <property type="entry name" value="Proton_antipo_N"/>
</dbReference>
<organism evidence="20">
    <name type="scientific">Bathymodiolus septemdierum</name>
    <dbReference type="NCBI Taxonomy" id="220392"/>
    <lineage>
        <taxon>Eukaryota</taxon>
        <taxon>Metazoa</taxon>
        <taxon>Spiralia</taxon>
        <taxon>Lophotrochozoa</taxon>
        <taxon>Mollusca</taxon>
        <taxon>Bivalvia</taxon>
        <taxon>Autobranchia</taxon>
        <taxon>Pteriomorphia</taxon>
        <taxon>Mytilida</taxon>
        <taxon>Mytiloidea</taxon>
        <taxon>Mytilidae</taxon>
        <taxon>Bathymodiolinae</taxon>
        <taxon>Bathymodiolus</taxon>
    </lineage>
</organism>
<evidence type="ECO:0000259" key="19">
    <source>
        <dbReference type="Pfam" id="PF06455"/>
    </source>
</evidence>
<keyword evidence="10 16" id="KW-1133">Transmembrane helix</keyword>
<comment type="function">
    <text evidence="16">Core subunit of the mitochondrial membrane respiratory chain NADH dehydrogenase (Complex I) which catalyzes electron transfer from NADH through the respiratory chain, using ubiquinone as an electron acceptor. Essential for the catalytic activity and assembly of complex I.</text>
</comment>
<evidence type="ECO:0000256" key="4">
    <source>
        <dbReference type="ARBA" id="ARBA00022448"/>
    </source>
</evidence>
<evidence type="ECO:0000313" key="20">
    <source>
        <dbReference type="EMBL" id="BAV25071.1"/>
    </source>
</evidence>
<feature type="transmembrane region" description="Helical" evidence="16">
    <location>
        <begin position="328"/>
        <end position="351"/>
    </location>
</feature>
<keyword evidence="13 16" id="KW-0496">Mitochondrion</keyword>
<feature type="transmembrane region" description="Helical" evidence="16">
    <location>
        <begin position="417"/>
        <end position="437"/>
    </location>
</feature>
<geneLocation type="mitochondrion" evidence="20"/>
<feature type="transmembrane region" description="Helical" evidence="16">
    <location>
        <begin position="290"/>
        <end position="316"/>
    </location>
</feature>
<evidence type="ECO:0000256" key="8">
    <source>
        <dbReference type="ARBA" id="ARBA00022967"/>
    </source>
</evidence>
<dbReference type="GO" id="GO:0008137">
    <property type="term" value="F:NADH dehydrogenase (ubiquinone) activity"/>
    <property type="evidence" value="ECO:0007669"/>
    <property type="project" value="UniProtKB-EC"/>
</dbReference>
<feature type="transmembrane region" description="Helical" evidence="16">
    <location>
        <begin position="82"/>
        <end position="101"/>
    </location>
</feature>
<evidence type="ECO:0000256" key="9">
    <source>
        <dbReference type="ARBA" id="ARBA00022982"/>
    </source>
</evidence>
<dbReference type="GO" id="GO:0042773">
    <property type="term" value="P:ATP synthesis coupled electron transport"/>
    <property type="evidence" value="ECO:0007669"/>
    <property type="project" value="InterPro"/>
</dbReference>
<name>A0A1B4WR81_9BIVA</name>
<dbReference type="EC" id="7.1.1.2" evidence="2 16"/>
<dbReference type="PANTHER" id="PTHR42829:SF2">
    <property type="entry name" value="NADH-UBIQUINONE OXIDOREDUCTASE CHAIN 5"/>
    <property type="match status" value="1"/>
</dbReference>
<dbReference type="PANTHER" id="PTHR42829">
    <property type="entry name" value="NADH-UBIQUINONE OXIDOREDUCTASE CHAIN 5"/>
    <property type="match status" value="1"/>
</dbReference>
<reference evidence="20" key="1">
    <citation type="journal article" date="2017" name="Mar. Genomics">
        <title>Updated mitochondrial phylogeny of Pteriomorph and Heterodont Bivalvia, including deep-sea chemosymbiotic Bathymodiolus mussels, vesicomyid clams and the thyasirid clam Conchocele cf. bisecta.</title>
        <authorList>
            <person name="Ozawa G."/>
            <person name="Shimamura S."/>
            <person name="Takaki Y."/>
            <person name="Yokobori S."/>
            <person name="Ohara Y."/>
            <person name="Takishita K."/>
            <person name="Maruyama T."/>
            <person name="Fujikura K."/>
            <person name="Yoshida T."/>
        </authorList>
    </citation>
    <scope>NUCLEOTIDE SEQUENCE</scope>
</reference>
<feature type="transmembrane region" description="Helical" evidence="16">
    <location>
        <begin position="443"/>
        <end position="465"/>
    </location>
</feature>
<evidence type="ECO:0000256" key="5">
    <source>
        <dbReference type="ARBA" id="ARBA00022660"/>
    </source>
</evidence>
<gene>
    <name evidence="20" type="primary">ND5</name>
</gene>
<evidence type="ECO:0000256" key="1">
    <source>
        <dbReference type="ARBA" id="ARBA00004448"/>
    </source>
</evidence>
<feature type="domain" description="NADH dehydrogenase subunit 5 C-terminal" evidence="19">
    <location>
        <begin position="387"/>
        <end position="564"/>
    </location>
</feature>
<evidence type="ECO:0000259" key="18">
    <source>
        <dbReference type="Pfam" id="PF00662"/>
    </source>
</evidence>
<feature type="transmembrane region" description="Helical" evidence="16">
    <location>
        <begin position="12"/>
        <end position="33"/>
    </location>
</feature>
<feature type="transmembrane region" description="Helical" evidence="16">
    <location>
        <begin position="107"/>
        <end position="127"/>
    </location>
</feature>
<evidence type="ECO:0000256" key="14">
    <source>
        <dbReference type="ARBA" id="ARBA00023136"/>
    </source>
</evidence>
<evidence type="ECO:0000256" key="3">
    <source>
        <dbReference type="ARBA" id="ARBA00021096"/>
    </source>
</evidence>
<evidence type="ECO:0000256" key="10">
    <source>
        <dbReference type="ARBA" id="ARBA00022989"/>
    </source>
</evidence>
<keyword evidence="6 16" id="KW-0812">Transmembrane</keyword>
<accession>A0A1B4WR81</accession>
<feature type="transmembrane region" description="Helical" evidence="16">
    <location>
        <begin position="371"/>
        <end position="397"/>
    </location>
</feature>
<feature type="domain" description="NADH:quinone oxidoreductase/Mrp antiporter transmembrane" evidence="17">
    <location>
        <begin position="105"/>
        <end position="384"/>
    </location>
</feature>
<comment type="catalytic activity">
    <reaction evidence="15 16">
        <text>a ubiquinone + NADH + 5 H(+)(in) = a ubiquinol + NAD(+) + 4 H(+)(out)</text>
        <dbReference type="Rhea" id="RHEA:29091"/>
        <dbReference type="Rhea" id="RHEA-COMP:9565"/>
        <dbReference type="Rhea" id="RHEA-COMP:9566"/>
        <dbReference type="ChEBI" id="CHEBI:15378"/>
        <dbReference type="ChEBI" id="CHEBI:16389"/>
        <dbReference type="ChEBI" id="CHEBI:17976"/>
        <dbReference type="ChEBI" id="CHEBI:57540"/>
        <dbReference type="ChEBI" id="CHEBI:57945"/>
        <dbReference type="EC" id="7.1.1.2"/>
    </reaction>
</comment>
<feature type="transmembrane region" description="Helical" evidence="16">
    <location>
        <begin position="546"/>
        <end position="566"/>
    </location>
</feature>
<proteinExistence type="inferred from homology"/>
<keyword evidence="8" id="KW-1278">Translocase</keyword>
<dbReference type="Pfam" id="PF06455">
    <property type="entry name" value="NADH5_C"/>
    <property type="match status" value="1"/>
</dbReference>
<protein>
    <recommendedName>
        <fullName evidence="3 16">NADH-ubiquinone oxidoreductase chain 5</fullName>
        <ecNumber evidence="2 16">7.1.1.2</ecNumber>
    </recommendedName>
</protein>
<dbReference type="InterPro" id="IPR010934">
    <property type="entry name" value="NADH_DH_su5_C"/>
</dbReference>
<keyword evidence="5" id="KW-0679">Respiratory chain</keyword>
<feature type="transmembrane region" description="Helical" evidence="16">
    <location>
        <begin position="148"/>
        <end position="169"/>
    </location>
</feature>
<evidence type="ECO:0000256" key="7">
    <source>
        <dbReference type="ARBA" id="ARBA00022792"/>
    </source>
</evidence>
<comment type="subcellular location">
    <subcellularLocation>
        <location evidence="1">Mitochondrion inner membrane</location>
        <topology evidence="1">Multi-pass membrane protein</topology>
    </subcellularLocation>
</comment>
<evidence type="ECO:0000259" key="17">
    <source>
        <dbReference type="Pfam" id="PF00361"/>
    </source>
</evidence>